<accession>A0ABM1E9L5</accession>
<dbReference type="GeneID" id="106810125"/>
<protein>
    <submittedName>
        <fullName evidence="2">Uncharacterized protein LOC106810125</fullName>
    </submittedName>
</protein>
<proteinExistence type="predicted"/>
<evidence type="ECO:0000313" key="1">
    <source>
        <dbReference type="Proteomes" id="UP000695022"/>
    </source>
</evidence>
<dbReference type="Proteomes" id="UP000695022">
    <property type="component" value="Unplaced"/>
</dbReference>
<gene>
    <name evidence="2" type="primary">LOC106810125</name>
</gene>
<organism evidence="1 2">
    <name type="scientific">Priapulus caudatus</name>
    <name type="common">Priapulid worm</name>
    <dbReference type="NCBI Taxonomy" id="37621"/>
    <lineage>
        <taxon>Eukaryota</taxon>
        <taxon>Metazoa</taxon>
        <taxon>Ecdysozoa</taxon>
        <taxon>Scalidophora</taxon>
        <taxon>Priapulida</taxon>
        <taxon>Priapulimorpha</taxon>
        <taxon>Priapulimorphida</taxon>
        <taxon>Priapulidae</taxon>
        <taxon>Priapulus</taxon>
    </lineage>
</organism>
<name>A0ABM1E9L5_PRICU</name>
<dbReference type="RefSeq" id="XP_014668886.1">
    <property type="nucleotide sequence ID" value="XM_014813400.1"/>
</dbReference>
<sequence length="140" mass="15329">MTAAMINMRLCQAELMKQLTPDLDSDRRCTKLNNTVEARDRRPADGMGASPEHKAAPLYTWGAQQAGEDALADAQQQLWGASVQAQQQLGGASAHALTLRLCKHAEELERHLSVISSLVEMMRQQSGDHVQTPAPQQQNA</sequence>
<evidence type="ECO:0000313" key="2">
    <source>
        <dbReference type="RefSeq" id="XP_014668886.1"/>
    </source>
</evidence>
<keyword evidence="1" id="KW-1185">Reference proteome</keyword>
<reference evidence="2" key="1">
    <citation type="submission" date="2025-08" db="UniProtKB">
        <authorList>
            <consortium name="RefSeq"/>
        </authorList>
    </citation>
    <scope>IDENTIFICATION</scope>
</reference>